<dbReference type="NCBIfam" id="TIGR00573">
    <property type="entry name" value="dnaq"/>
    <property type="match status" value="1"/>
</dbReference>
<dbReference type="SMART" id="SM00465">
    <property type="entry name" value="GIYc"/>
    <property type="match status" value="1"/>
</dbReference>
<dbReference type="OrthoDB" id="9803913at2"/>
<dbReference type="InterPro" id="IPR000305">
    <property type="entry name" value="GIY-YIG_endonuc"/>
</dbReference>
<reference evidence="4 5" key="1">
    <citation type="submission" date="2017-04" db="EMBL/GenBank/DDBJ databases">
        <title>A new member of the family Flavobacteriaceae isolated from ascidians.</title>
        <authorList>
            <person name="Chen L."/>
        </authorList>
    </citation>
    <scope>NUCLEOTIDE SEQUENCE [LARGE SCALE GENOMIC DNA]</scope>
    <source>
        <strain evidence="4 5">HQA918</strain>
    </source>
</reference>
<dbReference type="InterPro" id="IPR036397">
    <property type="entry name" value="RNaseH_sf"/>
</dbReference>
<dbReference type="GO" id="GO:0003677">
    <property type="term" value="F:DNA binding"/>
    <property type="evidence" value="ECO:0007669"/>
    <property type="project" value="InterPro"/>
</dbReference>
<dbReference type="CDD" id="cd10434">
    <property type="entry name" value="GIY-YIG_UvrC_Cho"/>
    <property type="match status" value="1"/>
</dbReference>
<dbReference type="GO" id="GO:0003887">
    <property type="term" value="F:DNA-directed DNA polymerase activity"/>
    <property type="evidence" value="ECO:0007669"/>
    <property type="project" value="InterPro"/>
</dbReference>
<evidence type="ECO:0000259" key="3">
    <source>
        <dbReference type="PROSITE" id="PS50164"/>
    </source>
</evidence>
<dbReference type="InterPro" id="IPR012337">
    <property type="entry name" value="RNaseH-like_sf"/>
</dbReference>
<dbReference type="GO" id="GO:0008408">
    <property type="term" value="F:3'-5' exonuclease activity"/>
    <property type="evidence" value="ECO:0007669"/>
    <property type="project" value="TreeGrafter"/>
</dbReference>
<dbReference type="Gene3D" id="3.30.420.10">
    <property type="entry name" value="Ribonuclease H-like superfamily/Ribonuclease H"/>
    <property type="match status" value="1"/>
</dbReference>
<dbReference type="FunFam" id="3.30.420.10:FF:000045">
    <property type="entry name" value="3'-5' exonuclease DinG"/>
    <property type="match status" value="1"/>
</dbReference>
<protein>
    <submittedName>
        <fullName evidence="4">DNA polymerase III subunit epsilon</fullName>
    </submittedName>
</protein>
<keyword evidence="5" id="KW-1185">Reference proteome</keyword>
<dbReference type="PANTHER" id="PTHR30231">
    <property type="entry name" value="DNA POLYMERASE III SUBUNIT EPSILON"/>
    <property type="match status" value="1"/>
</dbReference>
<comment type="caution">
    <text evidence="4">The sequence shown here is derived from an EMBL/GenBank/DDBJ whole genome shotgun (WGS) entry which is preliminary data.</text>
</comment>
<dbReference type="GO" id="GO:0045004">
    <property type="term" value="P:DNA replication proofreading"/>
    <property type="evidence" value="ECO:0007669"/>
    <property type="project" value="TreeGrafter"/>
</dbReference>
<dbReference type="InterPro" id="IPR006054">
    <property type="entry name" value="DnaQ"/>
</dbReference>
<feature type="domain" description="GIY-YIG" evidence="3">
    <location>
        <begin position="196"/>
        <end position="272"/>
    </location>
</feature>
<dbReference type="Proteomes" id="UP000219559">
    <property type="component" value="Unassembled WGS sequence"/>
</dbReference>
<dbReference type="InterPro" id="IPR035901">
    <property type="entry name" value="GIY-YIG_endonuc_sf"/>
</dbReference>
<dbReference type="EMBL" id="NBWU01000003">
    <property type="protein sequence ID" value="PCE64481.1"/>
    <property type="molecule type" value="Genomic_DNA"/>
</dbReference>
<evidence type="ECO:0000313" key="5">
    <source>
        <dbReference type="Proteomes" id="UP000219559"/>
    </source>
</evidence>
<gene>
    <name evidence="4" type="ORF">B7P33_09345</name>
</gene>
<proteinExistence type="predicted"/>
<dbReference type="PROSITE" id="PS50164">
    <property type="entry name" value="GIY_YIG"/>
    <property type="match status" value="1"/>
</dbReference>
<name>A0A2A4G7S8_9FLAO</name>
<dbReference type="PANTHER" id="PTHR30231:SF41">
    <property type="entry name" value="DNA POLYMERASE III SUBUNIT EPSILON"/>
    <property type="match status" value="1"/>
</dbReference>
<dbReference type="InterPro" id="IPR013520">
    <property type="entry name" value="Ribonucl_H"/>
</dbReference>
<dbReference type="InterPro" id="IPR047296">
    <property type="entry name" value="GIY-YIG_UvrC_Cho"/>
</dbReference>
<evidence type="ECO:0000256" key="1">
    <source>
        <dbReference type="ARBA" id="ARBA00025483"/>
    </source>
</evidence>
<dbReference type="Gene3D" id="3.40.1440.10">
    <property type="entry name" value="GIY-YIG endonuclease"/>
    <property type="match status" value="1"/>
</dbReference>
<dbReference type="AlphaFoldDB" id="A0A2A4G7S8"/>
<dbReference type="SUPFAM" id="SSF53098">
    <property type="entry name" value="Ribonuclease H-like"/>
    <property type="match status" value="1"/>
</dbReference>
<sequence length="466" mass="52749">MYAIVDIETTGFGGVDNKITEISIFVHNGQTIVDEFTTLVDPEVRINPRVAALTGISDDMVRTAPKFYEIAKKVVELTQDRIFVAHNVNFDYNIIKAELEALGGDFSRKKLCTVRLSRKLIPGMRSYSLGNLCSTLGIPIHARHRAKGDAEATVILLEKLLHLDETGVFESFLNPRSREATLPPLLPKSVIDGLPEVPGVYYFKDASGDTIYVGKAKDIKQRVLSHLYSKFKKEVNLCQATANITFTRTGNELTALLLESDEIKRIYPKFNRAQKRQTANYGLDTYQDRQGITHIVYGKMSGLKQPFMRFYSPTECRNFLEKFCDEYELCPRYCSLQAISGGCFHYQLKKCRGVCRDKESVTTYNQRVTEAIASFRHQDSYLITETGRTPDEQALILVRQGIYQGFGFAPIHSKSLDYDAIIEPKADNPDIQRILRAYLKKQPEKAQIVALPPKVSKTISLFPDLF</sequence>
<comment type="function">
    <text evidence="1">DNA polymerase III is a complex, multichain enzyme responsible for most of the replicative synthesis in bacteria. The epsilon subunit contain the editing function and is a proofreading 3'-5' exonuclease.</text>
</comment>
<dbReference type="CDD" id="cd06127">
    <property type="entry name" value="DEDDh"/>
    <property type="match status" value="1"/>
</dbReference>
<dbReference type="GO" id="GO:0005829">
    <property type="term" value="C:cytosol"/>
    <property type="evidence" value="ECO:0007669"/>
    <property type="project" value="TreeGrafter"/>
</dbReference>
<dbReference type="SMART" id="SM00479">
    <property type="entry name" value="EXOIII"/>
    <property type="match status" value="1"/>
</dbReference>
<organism evidence="4 5">
    <name type="scientific">Sediminicola luteus</name>
    <dbReference type="NCBI Taxonomy" id="319238"/>
    <lineage>
        <taxon>Bacteria</taxon>
        <taxon>Pseudomonadati</taxon>
        <taxon>Bacteroidota</taxon>
        <taxon>Flavobacteriia</taxon>
        <taxon>Flavobacteriales</taxon>
        <taxon>Flavobacteriaceae</taxon>
        <taxon>Sediminicola</taxon>
    </lineage>
</organism>
<dbReference type="Pfam" id="PF00929">
    <property type="entry name" value="RNase_T"/>
    <property type="match status" value="1"/>
</dbReference>
<dbReference type="SUPFAM" id="SSF82771">
    <property type="entry name" value="GIY-YIG endonuclease"/>
    <property type="match status" value="1"/>
</dbReference>
<evidence type="ECO:0000256" key="2">
    <source>
        <dbReference type="ARBA" id="ARBA00026073"/>
    </source>
</evidence>
<dbReference type="GO" id="GO:0006289">
    <property type="term" value="P:nucleotide-excision repair"/>
    <property type="evidence" value="ECO:0007669"/>
    <property type="project" value="InterPro"/>
</dbReference>
<comment type="subunit">
    <text evidence="2">DNA polymerase III contains a core (composed of alpha, epsilon and theta chains) that associates with a tau subunit. This core dimerizes to form the POLIII' complex. PolIII' associates with the gamma complex (composed of gamma, delta, delta', psi and chi chains) and with the beta chain to form the complete DNA polymerase III complex.</text>
</comment>
<evidence type="ECO:0000313" key="4">
    <source>
        <dbReference type="EMBL" id="PCE64481.1"/>
    </source>
</evidence>
<accession>A0A2A4G7S8</accession>